<accession>A0AAU9VWE4</accession>
<reference evidence="1 2" key="1">
    <citation type="submission" date="2022-05" db="EMBL/GenBank/DDBJ databases">
        <authorList>
            <consortium name="Genoscope - CEA"/>
            <person name="William W."/>
        </authorList>
    </citation>
    <scope>NUCLEOTIDE SEQUENCE [LARGE SCALE GENOMIC DNA]</scope>
</reference>
<dbReference type="EMBL" id="CALNXJ010000003">
    <property type="protein sequence ID" value="CAH3036342.1"/>
    <property type="molecule type" value="Genomic_DNA"/>
</dbReference>
<gene>
    <name evidence="1" type="ORF">PMEA_00016803</name>
</gene>
<proteinExistence type="predicted"/>
<feature type="non-terminal residue" evidence="1">
    <location>
        <position position="1"/>
    </location>
</feature>
<name>A0AAU9VWE4_9CNID</name>
<evidence type="ECO:0000313" key="2">
    <source>
        <dbReference type="Proteomes" id="UP001159428"/>
    </source>
</evidence>
<dbReference type="SUPFAM" id="SSF56204">
    <property type="entry name" value="Hect, E3 ligase catalytic domain"/>
    <property type="match status" value="1"/>
</dbReference>
<comment type="caution">
    <text evidence="1">The sequence shown here is derived from an EMBL/GenBank/DDBJ whole genome shotgun (WGS) entry which is preliminary data.</text>
</comment>
<protein>
    <submittedName>
        <fullName evidence="1">Uncharacterized protein</fullName>
    </submittedName>
</protein>
<dbReference type="Proteomes" id="UP001159428">
    <property type="component" value="Unassembled WGS sequence"/>
</dbReference>
<dbReference type="Gene3D" id="3.30.2410.10">
    <property type="entry name" value="Hect, E3 ligase catalytic domain"/>
    <property type="match status" value="1"/>
</dbReference>
<dbReference type="InterPro" id="IPR035983">
    <property type="entry name" value="Hect_E3_ubiquitin_ligase"/>
</dbReference>
<sequence>IAATALLQNGQAPKYFSEELLNDIFVSDELASSKCVSKLHQGLDTPGIHLFAQKFPMFLYLLRPPQNNTKLKVPFILHLLKPMFSEEGSNSLKYKKAVCSKFVKYLQDVTSGRTVTTLENIFELATGASEEQLLGFTQQSSIYFMVPYGTQKKRITTDCLLKAHTCSNTLHLPRGTPSLPLPADGELFKLYDHAFKNVYFRVV</sequence>
<dbReference type="GO" id="GO:0004842">
    <property type="term" value="F:ubiquitin-protein transferase activity"/>
    <property type="evidence" value="ECO:0007669"/>
    <property type="project" value="InterPro"/>
</dbReference>
<organism evidence="1 2">
    <name type="scientific">Pocillopora meandrina</name>
    <dbReference type="NCBI Taxonomy" id="46732"/>
    <lineage>
        <taxon>Eukaryota</taxon>
        <taxon>Metazoa</taxon>
        <taxon>Cnidaria</taxon>
        <taxon>Anthozoa</taxon>
        <taxon>Hexacorallia</taxon>
        <taxon>Scleractinia</taxon>
        <taxon>Astrocoeniina</taxon>
        <taxon>Pocilloporidae</taxon>
        <taxon>Pocillopora</taxon>
    </lineage>
</organism>
<evidence type="ECO:0000313" key="1">
    <source>
        <dbReference type="EMBL" id="CAH3036342.1"/>
    </source>
</evidence>
<keyword evidence="2" id="KW-1185">Reference proteome</keyword>
<dbReference type="AlphaFoldDB" id="A0AAU9VWE4"/>